<keyword evidence="5 6" id="KW-0472">Membrane</keyword>
<feature type="domain" description="Major facilitator superfamily (MFS) profile" evidence="7">
    <location>
        <begin position="289"/>
        <end position="697"/>
    </location>
</feature>
<dbReference type="PANTHER" id="PTHR43791:SF3">
    <property type="entry name" value="MAJOR FACILITATOR SUPERFAMILY (MFS) PROFILE DOMAIN-CONTAINING PROTEIN"/>
    <property type="match status" value="1"/>
</dbReference>
<dbReference type="InterPro" id="IPR036259">
    <property type="entry name" value="MFS_trans_sf"/>
</dbReference>
<dbReference type="RefSeq" id="XP_016259835.1">
    <property type="nucleotide sequence ID" value="XM_016409527.1"/>
</dbReference>
<dbReference type="Gene3D" id="1.20.1250.20">
    <property type="entry name" value="MFS general substrate transporter like domains"/>
    <property type="match status" value="2"/>
</dbReference>
<evidence type="ECO:0000256" key="4">
    <source>
        <dbReference type="ARBA" id="ARBA00022989"/>
    </source>
</evidence>
<dbReference type="GO" id="GO:0022857">
    <property type="term" value="F:transmembrane transporter activity"/>
    <property type="evidence" value="ECO:0007669"/>
    <property type="project" value="InterPro"/>
</dbReference>
<evidence type="ECO:0000313" key="8">
    <source>
        <dbReference type="EMBL" id="KIW39619.1"/>
    </source>
</evidence>
<keyword evidence="4 6" id="KW-1133">Transmembrane helix</keyword>
<evidence type="ECO:0000256" key="6">
    <source>
        <dbReference type="SAM" id="Phobius"/>
    </source>
</evidence>
<feature type="transmembrane region" description="Helical" evidence="6">
    <location>
        <begin position="449"/>
        <end position="469"/>
    </location>
</feature>
<dbReference type="SUPFAM" id="SSF103473">
    <property type="entry name" value="MFS general substrate transporter"/>
    <property type="match status" value="1"/>
</dbReference>
<dbReference type="HOGENOM" id="CLU_384497_0_0_1"/>
<reference evidence="8 9" key="1">
    <citation type="submission" date="2015-01" db="EMBL/GenBank/DDBJ databases">
        <title>The Genome Sequence of Exophiala oligosperma CBS72588.</title>
        <authorList>
            <consortium name="The Broad Institute Genomics Platform"/>
            <person name="Cuomo C."/>
            <person name="de Hoog S."/>
            <person name="Gorbushina A."/>
            <person name="Stielow B."/>
            <person name="Teixiera M."/>
            <person name="Abouelleil A."/>
            <person name="Chapman S.B."/>
            <person name="Priest M."/>
            <person name="Young S.K."/>
            <person name="Wortman J."/>
            <person name="Nusbaum C."/>
            <person name="Birren B."/>
        </authorList>
    </citation>
    <scope>NUCLEOTIDE SEQUENCE [LARGE SCALE GENOMIC DNA]</scope>
    <source>
        <strain evidence="8 9">CBS 72588</strain>
    </source>
</reference>
<evidence type="ECO:0000256" key="5">
    <source>
        <dbReference type="ARBA" id="ARBA00023136"/>
    </source>
</evidence>
<dbReference type="InterPro" id="IPR011701">
    <property type="entry name" value="MFS"/>
</dbReference>
<keyword evidence="3 6" id="KW-0812">Transmembrane</keyword>
<feature type="transmembrane region" description="Helical" evidence="6">
    <location>
        <begin position="355"/>
        <end position="375"/>
    </location>
</feature>
<organism evidence="8 9">
    <name type="scientific">Exophiala oligosperma</name>
    <dbReference type="NCBI Taxonomy" id="215243"/>
    <lineage>
        <taxon>Eukaryota</taxon>
        <taxon>Fungi</taxon>
        <taxon>Dikarya</taxon>
        <taxon>Ascomycota</taxon>
        <taxon>Pezizomycotina</taxon>
        <taxon>Eurotiomycetes</taxon>
        <taxon>Chaetothyriomycetidae</taxon>
        <taxon>Chaetothyriales</taxon>
        <taxon>Herpotrichiellaceae</taxon>
        <taxon>Exophiala</taxon>
    </lineage>
</organism>
<dbReference type="Pfam" id="PF07690">
    <property type="entry name" value="MFS_1"/>
    <property type="match status" value="1"/>
</dbReference>
<accession>A0A0D2DVT7</accession>
<evidence type="ECO:0000256" key="2">
    <source>
        <dbReference type="ARBA" id="ARBA00022448"/>
    </source>
</evidence>
<feature type="transmembrane region" description="Helical" evidence="6">
    <location>
        <begin position="584"/>
        <end position="603"/>
    </location>
</feature>
<proteinExistence type="predicted"/>
<feature type="transmembrane region" description="Helical" evidence="6">
    <location>
        <begin position="324"/>
        <end position="343"/>
    </location>
</feature>
<evidence type="ECO:0000256" key="3">
    <source>
        <dbReference type="ARBA" id="ARBA00022692"/>
    </source>
</evidence>
<sequence length="719" mass="79510">MPIPSEVDPRAVNLVGPCAVQLARKLEKVLESLYSGNFTTLEKSEIFLLSLGKNLENWIKDLPGPLQWSSSSLDLRNKAAPAVLQLYMLYHEARILLFRQFLGSDTGPKLGADEACTSSAVEICKILRVYRRDYTLRYINITAVSAVMAAAVVHVYNSCKNSGASGKEAQDNLLICLQALGEMGRVFTTSIQGLDVISSLKRLWQKRQFQEIGLKRRGDPCLLKEWQRVGFSQGTVVPPVEPAIITANTFDANKDHEASAEEIVYEQTPEDIAAPKVITKVVRRIDLQLLPVLTLLLSVCFLDRGNMGLAAVAGMSKELGFVGYQYSITLLAFFPGYVLCVLPNNYLLGRVSIRYWLTFVSIGFGLFTLASGLIHSFEALAVVRAFLGCFEACAVPTIVVVLSAWYPRYYLGKRIPIVWCGATFIQSLAGILAYAFSRVHAGGYAGWRWIFILESILTVVVVGILSLVLDEYPNKSRMLNDEQRRVIMALIAKDRAENEEEKVTAKAMLVCLLDWKVWAYGAMYMFSTVTTNSTSYFAPLILNQRMGFSGALSQVLTTPPYLWAFILDTTLGWFSDHYRLRSPFICFFSINTIIGVTLLRWGPQTASQYLGIFLTVGGAFGNITTSVSMGQNNTPTRIKRNVVSGVQMSLGAIGGIIGSTVFRSQDAPTYTPGISTVIGCTFAIALLGLLLAADYRRLNKAHREQGRVLEGEPSFMYTL</sequence>
<feature type="transmembrane region" description="Helical" evidence="6">
    <location>
        <begin position="642"/>
        <end position="662"/>
    </location>
</feature>
<keyword evidence="2" id="KW-0813">Transport</keyword>
<dbReference type="PANTHER" id="PTHR43791">
    <property type="entry name" value="PERMEASE-RELATED"/>
    <property type="match status" value="1"/>
</dbReference>
<dbReference type="VEuPathDB" id="FungiDB:PV06_08216"/>
<evidence type="ECO:0000256" key="1">
    <source>
        <dbReference type="ARBA" id="ARBA00004141"/>
    </source>
</evidence>
<evidence type="ECO:0000259" key="7">
    <source>
        <dbReference type="PROSITE" id="PS50850"/>
    </source>
</evidence>
<name>A0A0D2DVT7_9EURO</name>
<evidence type="ECO:0000313" key="9">
    <source>
        <dbReference type="Proteomes" id="UP000053342"/>
    </source>
</evidence>
<feature type="transmembrane region" description="Helical" evidence="6">
    <location>
        <begin position="609"/>
        <end position="630"/>
    </location>
</feature>
<dbReference type="InterPro" id="IPR020846">
    <property type="entry name" value="MFS_dom"/>
</dbReference>
<dbReference type="EMBL" id="KN847339">
    <property type="protein sequence ID" value="KIW39619.1"/>
    <property type="molecule type" value="Genomic_DNA"/>
</dbReference>
<dbReference type="CDD" id="cd12148">
    <property type="entry name" value="fungal_TF_MHR"/>
    <property type="match status" value="1"/>
</dbReference>
<dbReference type="GO" id="GO:0016020">
    <property type="term" value="C:membrane"/>
    <property type="evidence" value="ECO:0007669"/>
    <property type="project" value="UniProtKB-SubCell"/>
</dbReference>
<feature type="transmembrane region" description="Helical" evidence="6">
    <location>
        <begin position="381"/>
        <end position="405"/>
    </location>
</feature>
<dbReference type="Proteomes" id="UP000053342">
    <property type="component" value="Unassembled WGS sequence"/>
</dbReference>
<feature type="transmembrane region" description="Helical" evidence="6">
    <location>
        <begin position="674"/>
        <end position="693"/>
    </location>
</feature>
<dbReference type="PROSITE" id="PS50850">
    <property type="entry name" value="MFS"/>
    <property type="match status" value="1"/>
</dbReference>
<comment type="subcellular location">
    <subcellularLocation>
        <location evidence="1">Membrane</location>
        <topology evidence="1">Multi-pass membrane protein</topology>
    </subcellularLocation>
</comment>
<gene>
    <name evidence="8" type="ORF">PV06_08216</name>
</gene>
<dbReference type="AlphaFoldDB" id="A0A0D2DVT7"/>
<keyword evidence="9" id="KW-1185">Reference proteome</keyword>
<feature type="transmembrane region" description="Helical" evidence="6">
    <location>
        <begin position="285"/>
        <end position="304"/>
    </location>
</feature>
<feature type="transmembrane region" description="Helical" evidence="6">
    <location>
        <begin position="417"/>
        <end position="437"/>
    </location>
</feature>
<dbReference type="OrthoDB" id="3639251at2759"/>
<protein>
    <recommendedName>
        <fullName evidence="7">Major facilitator superfamily (MFS) profile domain-containing protein</fullName>
    </recommendedName>
</protein>
<dbReference type="GeneID" id="27360290"/>